<dbReference type="GO" id="GO:0005886">
    <property type="term" value="C:plasma membrane"/>
    <property type="evidence" value="ECO:0007669"/>
    <property type="project" value="UniProtKB-ARBA"/>
</dbReference>
<name>F8DZT7_CORRG</name>
<keyword evidence="2 5" id="KW-0812">Transmembrane</keyword>
<protein>
    <submittedName>
        <fullName evidence="6">ABC transport system permease protein</fullName>
    </submittedName>
</protein>
<feature type="transmembrane region" description="Helical" evidence="5">
    <location>
        <begin position="229"/>
        <end position="252"/>
    </location>
</feature>
<dbReference type="HOGENOM" id="CLU_076847_0_1_11"/>
<evidence type="ECO:0000256" key="5">
    <source>
        <dbReference type="SAM" id="Phobius"/>
    </source>
</evidence>
<evidence type="ECO:0000256" key="1">
    <source>
        <dbReference type="ARBA" id="ARBA00004141"/>
    </source>
</evidence>
<keyword evidence="7" id="KW-1185">Reference proteome</keyword>
<dbReference type="Pfam" id="PF02361">
    <property type="entry name" value="CbiQ"/>
    <property type="match status" value="1"/>
</dbReference>
<proteinExistence type="predicted"/>
<dbReference type="AlphaFoldDB" id="F8DZT7"/>
<evidence type="ECO:0000313" key="7">
    <source>
        <dbReference type="Proteomes" id="UP000000492"/>
    </source>
</evidence>
<dbReference type="eggNOG" id="COG0619">
    <property type="taxonomic scope" value="Bacteria"/>
</dbReference>
<accession>F8DZT7</accession>
<organism evidence="6 7">
    <name type="scientific">Corynebacterium resistens (strain DSM 45100 / JCM 12819 / GTC 2026 / SICGH 158)</name>
    <dbReference type="NCBI Taxonomy" id="662755"/>
    <lineage>
        <taxon>Bacteria</taxon>
        <taxon>Bacillati</taxon>
        <taxon>Actinomycetota</taxon>
        <taxon>Actinomycetes</taxon>
        <taxon>Mycobacteriales</taxon>
        <taxon>Corynebacteriaceae</taxon>
        <taxon>Corynebacterium</taxon>
    </lineage>
</organism>
<keyword evidence="3 5" id="KW-1133">Transmembrane helix</keyword>
<keyword evidence="4 5" id="KW-0472">Membrane</keyword>
<dbReference type="KEGG" id="crd:CRES_1497"/>
<dbReference type="EMBL" id="CP002857">
    <property type="protein sequence ID" value="AEI09851.1"/>
    <property type="molecule type" value="Genomic_DNA"/>
</dbReference>
<feature type="transmembrane region" description="Helical" evidence="5">
    <location>
        <begin position="27"/>
        <end position="60"/>
    </location>
</feature>
<evidence type="ECO:0000256" key="3">
    <source>
        <dbReference type="ARBA" id="ARBA00022989"/>
    </source>
</evidence>
<feature type="transmembrane region" description="Helical" evidence="5">
    <location>
        <begin position="94"/>
        <end position="117"/>
    </location>
</feature>
<evidence type="ECO:0000256" key="4">
    <source>
        <dbReference type="ARBA" id="ARBA00023136"/>
    </source>
</evidence>
<dbReference type="InterPro" id="IPR003339">
    <property type="entry name" value="ABC/ECF_trnsptr_transmembrane"/>
</dbReference>
<dbReference type="CDD" id="cd16914">
    <property type="entry name" value="EcfT"/>
    <property type="match status" value="1"/>
</dbReference>
<sequence>MSSLPQMERTTPFSHGTLGSALDPRVAVLAVVVVDAFLLSVGTEFIEIIGTLIACVCLVFSQEWKSALAVAIIELFILAFIHFVHIVGGSPASTMVIFALTFTFRFILAGIIAVRLIGGLTTGQVQALLRWSRVPRFFAVPVMVALRFFPVVVDDARTITENLILRGLIASKVSLLWHPVVGVRHAVLPLVASSLRSGDELSASALLRGLGATSTPTAVVRLRLRRWDLLALALTIAVALFGLYELGVFTWLS</sequence>
<dbReference type="STRING" id="662755.CRES_1497"/>
<evidence type="ECO:0000256" key="2">
    <source>
        <dbReference type="ARBA" id="ARBA00022692"/>
    </source>
</evidence>
<dbReference type="RefSeq" id="WP_013888861.1">
    <property type="nucleotide sequence ID" value="NC_015673.1"/>
</dbReference>
<evidence type="ECO:0000313" key="6">
    <source>
        <dbReference type="EMBL" id="AEI09851.1"/>
    </source>
</evidence>
<feature type="transmembrane region" description="Helical" evidence="5">
    <location>
        <begin position="67"/>
        <end position="88"/>
    </location>
</feature>
<comment type="subcellular location">
    <subcellularLocation>
        <location evidence="1">Membrane</location>
        <topology evidence="1">Multi-pass membrane protein</topology>
    </subcellularLocation>
</comment>
<dbReference type="Proteomes" id="UP000000492">
    <property type="component" value="Chromosome"/>
</dbReference>
<gene>
    <name evidence="6" type="ordered locus">CRES_1497</name>
</gene>
<reference evidence="6 7" key="1">
    <citation type="journal article" date="2012" name="BMC Genomics">
        <title>Complete genome sequence, lifestyle, and multi-drug resistance of the human pathogen Corynebacterium resistens DSM 45100 isolated from blood samples of a leukemia patient.</title>
        <authorList>
            <person name="Schroder J."/>
            <person name="Maus I."/>
            <person name="Meyer K."/>
            <person name="Wordemann S."/>
            <person name="Blom J."/>
            <person name="Jaenicke S."/>
            <person name="Schneider J."/>
            <person name="Trost E."/>
            <person name="Tauch A."/>
        </authorList>
    </citation>
    <scope>NUCLEOTIDE SEQUENCE [LARGE SCALE GENOMIC DNA]</scope>
    <source>
        <strain evidence="7">DSM 45100 / JCM 12819 / CCUG 50093 / GTC 2026 / SICGH 158</strain>
    </source>
</reference>